<sequence>MNVVAYYRVSTRSQGESGLGLEAQQDYIRFAAGQQGWNVVAEYTDSGVSGSVHPLDRPEASKAFTHGLPVVVAKLDRLSRDVEHIAGLMKRSKFMVATMPKADTMQLHLYAMLAEQERTFISQRTKDGLASLQQRADKGDEAAQAKIANRDNGRKAANVAQSYKAAQAANRAKADNKALAYDSHIKAAMFEGVKTLSALAGWMNAKAIASPRGEVGKWQAVQVQRLLSRLEIKFP</sequence>
<evidence type="ECO:0000313" key="5">
    <source>
        <dbReference type="Proteomes" id="UP000015503"/>
    </source>
</evidence>
<evidence type="ECO:0000256" key="2">
    <source>
        <dbReference type="ARBA" id="ARBA00023172"/>
    </source>
</evidence>
<dbReference type="InterPro" id="IPR006119">
    <property type="entry name" value="Resolv_N"/>
</dbReference>
<name>S6ADX3_METRE</name>
<reference evidence="4 5" key="1">
    <citation type="journal article" date="2013" name="Genome Announc.">
        <title>Complete Genome Sequence of the Carbazole Degrader Pseudomonas resinovorans Strain CA10 (NBRC 106553).</title>
        <authorList>
            <person name="Shintani M."/>
            <person name="Hosoyama A."/>
            <person name="Ohji S."/>
            <person name="Tsuchikane K."/>
            <person name="Takarada H."/>
            <person name="Yamazoe A."/>
            <person name="Fujita N."/>
            <person name="Nojiri H."/>
        </authorList>
    </citation>
    <scope>NUCLEOTIDE SEQUENCE [LARGE SCALE GENOMIC DNA]</scope>
    <source>
        <strain evidence="4 5">NBRC 106553</strain>
    </source>
</reference>
<evidence type="ECO:0000256" key="1">
    <source>
        <dbReference type="ARBA" id="ARBA00023125"/>
    </source>
</evidence>
<gene>
    <name evidence="4" type="ORF">PCA10_19450</name>
</gene>
<dbReference type="Proteomes" id="UP000015503">
    <property type="component" value="Chromosome"/>
</dbReference>
<feature type="domain" description="Resolvase/invertase-type recombinase catalytic" evidence="3">
    <location>
        <begin position="3"/>
        <end position="138"/>
    </location>
</feature>
<dbReference type="PANTHER" id="PTHR30461:SF2">
    <property type="entry name" value="SERINE RECOMBINASE PINE-RELATED"/>
    <property type="match status" value="1"/>
</dbReference>
<dbReference type="RefSeq" id="WP_016491877.1">
    <property type="nucleotide sequence ID" value="NC_021499.1"/>
</dbReference>
<dbReference type="SMART" id="SM00857">
    <property type="entry name" value="Resolvase"/>
    <property type="match status" value="1"/>
</dbReference>
<dbReference type="Gene3D" id="3.40.50.1390">
    <property type="entry name" value="Resolvase, N-terminal catalytic domain"/>
    <property type="match status" value="1"/>
</dbReference>
<evidence type="ECO:0000313" key="4">
    <source>
        <dbReference type="EMBL" id="BAN47677.1"/>
    </source>
</evidence>
<keyword evidence="2" id="KW-0233">DNA recombination</keyword>
<dbReference type="GO" id="GO:0003677">
    <property type="term" value="F:DNA binding"/>
    <property type="evidence" value="ECO:0007669"/>
    <property type="project" value="UniProtKB-KW"/>
</dbReference>
<keyword evidence="1" id="KW-0238">DNA-binding</keyword>
<dbReference type="EMBL" id="AP013068">
    <property type="protein sequence ID" value="BAN47677.1"/>
    <property type="molecule type" value="Genomic_DNA"/>
</dbReference>
<dbReference type="Pfam" id="PF00239">
    <property type="entry name" value="Resolvase"/>
    <property type="match status" value="1"/>
</dbReference>
<dbReference type="CDD" id="cd00338">
    <property type="entry name" value="Ser_Recombinase"/>
    <property type="match status" value="1"/>
</dbReference>
<organism evidence="4 5">
    <name type="scientific">Metapseudomonas resinovorans NBRC 106553</name>
    <dbReference type="NCBI Taxonomy" id="1245471"/>
    <lineage>
        <taxon>Bacteria</taxon>
        <taxon>Pseudomonadati</taxon>
        <taxon>Pseudomonadota</taxon>
        <taxon>Gammaproteobacteria</taxon>
        <taxon>Pseudomonadales</taxon>
        <taxon>Pseudomonadaceae</taxon>
        <taxon>Metapseudomonas</taxon>
    </lineage>
</organism>
<proteinExistence type="predicted"/>
<dbReference type="HOGENOM" id="CLU_010686_0_1_6"/>
<evidence type="ECO:0000259" key="3">
    <source>
        <dbReference type="SMART" id="SM00857"/>
    </source>
</evidence>
<protein>
    <submittedName>
        <fullName evidence="4">Putative recombinase</fullName>
    </submittedName>
</protein>
<dbReference type="InterPro" id="IPR036162">
    <property type="entry name" value="Resolvase-like_N_sf"/>
</dbReference>
<dbReference type="eggNOG" id="COG1961">
    <property type="taxonomic scope" value="Bacteria"/>
</dbReference>
<keyword evidence="5" id="KW-1185">Reference proteome</keyword>
<dbReference type="PANTHER" id="PTHR30461">
    <property type="entry name" value="DNA-INVERTASE FROM LAMBDOID PROPHAGE"/>
    <property type="match status" value="1"/>
</dbReference>
<dbReference type="KEGG" id="pre:PCA10_19450"/>
<dbReference type="GO" id="GO:0000150">
    <property type="term" value="F:DNA strand exchange activity"/>
    <property type="evidence" value="ECO:0007669"/>
    <property type="project" value="InterPro"/>
</dbReference>
<dbReference type="AlphaFoldDB" id="S6ADX3"/>
<dbReference type="InterPro" id="IPR050639">
    <property type="entry name" value="SSR_resolvase"/>
</dbReference>
<dbReference type="OrthoDB" id="2290206at2"/>
<dbReference type="SUPFAM" id="SSF53041">
    <property type="entry name" value="Resolvase-like"/>
    <property type="match status" value="1"/>
</dbReference>
<accession>S6ADX3</accession>